<sequence length="63" mass="6539">MHRAGSIMTLIGVILIAVGLVAGFTLLLLDHDDEAIALLSIIPVGFVLTLGGLTATQLSRPDN</sequence>
<reference evidence="2 3" key="1">
    <citation type="submission" date="2016-11" db="EMBL/GenBank/DDBJ databases">
        <title>Mixed transmission modes and dynamic genome evolution in an obligate animal-bacterial symbiosis.</title>
        <authorList>
            <person name="Russell S.L."/>
            <person name="Corbett-Detig R.B."/>
            <person name="Cavanaugh C.M."/>
        </authorList>
    </citation>
    <scope>NUCLEOTIDE SEQUENCE [LARGE SCALE GENOMIC DNA]</scope>
    <source>
        <strain evidence="2">Sp-SM6</strain>
    </source>
</reference>
<keyword evidence="3" id="KW-1185">Reference proteome</keyword>
<comment type="caution">
    <text evidence="2">The sequence shown here is derived from an EMBL/GenBank/DDBJ whole genome shotgun (WGS) entry which is preliminary data.</text>
</comment>
<accession>A0A1T2KZF0</accession>
<feature type="transmembrane region" description="Helical" evidence="1">
    <location>
        <begin position="35"/>
        <end position="55"/>
    </location>
</feature>
<evidence type="ECO:0000313" key="3">
    <source>
        <dbReference type="Proteomes" id="UP000190198"/>
    </source>
</evidence>
<dbReference type="Proteomes" id="UP000190198">
    <property type="component" value="Unassembled WGS sequence"/>
</dbReference>
<protein>
    <submittedName>
        <fullName evidence="2">Uncharacterized protein</fullName>
    </submittedName>
</protein>
<gene>
    <name evidence="2" type="ORF">BOW52_09355</name>
</gene>
<name>A0A1T2KZF0_9GAMM</name>
<evidence type="ECO:0000313" key="2">
    <source>
        <dbReference type="EMBL" id="OOZ38096.1"/>
    </source>
</evidence>
<organism evidence="2 3">
    <name type="scientific">Solemya elarraichensis gill symbiont</name>
    <dbReference type="NCBI Taxonomy" id="1918949"/>
    <lineage>
        <taxon>Bacteria</taxon>
        <taxon>Pseudomonadati</taxon>
        <taxon>Pseudomonadota</taxon>
        <taxon>Gammaproteobacteria</taxon>
        <taxon>sulfur-oxidizing symbionts</taxon>
    </lineage>
</organism>
<proteinExistence type="predicted"/>
<feature type="transmembrane region" description="Helical" evidence="1">
    <location>
        <begin position="7"/>
        <end position="29"/>
    </location>
</feature>
<dbReference type="EMBL" id="MPRK01000221">
    <property type="protein sequence ID" value="OOZ38096.1"/>
    <property type="molecule type" value="Genomic_DNA"/>
</dbReference>
<keyword evidence="1" id="KW-0472">Membrane</keyword>
<keyword evidence="1" id="KW-0812">Transmembrane</keyword>
<dbReference type="AlphaFoldDB" id="A0A1T2KZF0"/>
<evidence type="ECO:0000256" key="1">
    <source>
        <dbReference type="SAM" id="Phobius"/>
    </source>
</evidence>
<keyword evidence="1" id="KW-1133">Transmembrane helix</keyword>